<dbReference type="InterPro" id="IPR005119">
    <property type="entry name" value="LysR_subst-bd"/>
</dbReference>
<comment type="similarity">
    <text evidence="1">Belongs to the LysR transcriptional regulatory family.</text>
</comment>
<keyword evidence="3" id="KW-0238">DNA-binding</keyword>
<dbReference type="PANTHER" id="PTHR30419:SF30">
    <property type="entry name" value="LYSR FAMILY TRANSCRIPTIONAL REGULATOR"/>
    <property type="match status" value="1"/>
</dbReference>
<dbReference type="Gene3D" id="3.40.190.290">
    <property type="match status" value="1"/>
</dbReference>
<dbReference type="Pfam" id="PF03466">
    <property type="entry name" value="LysR_substrate"/>
    <property type="match status" value="1"/>
</dbReference>
<dbReference type="PANTHER" id="PTHR30419">
    <property type="entry name" value="HTH-TYPE TRANSCRIPTIONAL REGULATOR YBHD"/>
    <property type="match status" value="1"/>
</dbReference>
<dbReference type="SUPFAM" id="SSF53850">
    <property type="entry name" value="Periplasmic binding protein-like II"/>
    <property type="match status" value="1"/>
</dbReference>
<accession>A0ABV3U2N6</accession>
<dbReference type="EMBL" id="JBFRYA010000002">
    <property type="protein sequence ID" value="MEX1668088.1"/>
    <property type="molecule type" value="Genomic_DNA"/>
</dbReference>
<evidence type="ECO:0000256" key="3">
    <source>
        <dbReference type="ARBA" id="ARBA00023125"/>
    </source>
</evidence>
<dbReference type="Proteomes" id="UP001557485">
    <property type="component" value="Unassembled WGS sequence"/>
</dbReference>
<evidence type="ECO:0000256" key="4">
    <source>
        <dbReference type="ARBA" id="ARBA00023163"/>
    </source>
</evidence>
<evidence type="ECO:0000256" key="1">
    <source>
        <dbReference type="ARBA" id="ARBA00009437"/>
    </source>
</evidence>
<dbReference type="InterPro" id="IPR050950">
    <property type="entry name" value="HTH-type_LysR_regulators"/>
</dbReference>
<dbReference type="CDD" id="cd05466">
    <property type="entry name" value="PBP2_LTTR_substrate"/>
    <property type="match status" value="1"/>
</dbReference>
<feature type="domain" description="HTH lysR-type" evidence="5">
    <location>
        <begin position="1"/>
        <end position="58"/>
    </location>
</feature>
<dbReference type="Pfam" id="PF00126">
    <property type="entry name" value="HTH_1"/>
    <property type="match status" value="1"/>
</dbReference>
<evidence type="ECO:0000259" key="5">
    <source>
        <dbReference type="PROSITE" id="PS50931"/>
    </source>
</evidence>
<sequence>MNTSKLRYIVAVDQFGSMTAAAEAIHVSQPSLTRTVAELEKELGVILFERRARGVITTPQGRHIIDRAARILADLDRLSMDAEVYRKYRESNLRLCVSPPPLVTLMNPALPQLLASFPQLRADLKSISTERAISLLRTGDTDLIIGPTKVLEERREFKIIVIKPFDVCFFTRRAHPLADEPTVSAKQILNYPLVLPERAGSSPEITSRLFGDTQIPSDHQLHIIGHFPLVCEVVAATDSVATVGQAYRNNSEFLKRFSILPTNAADKLSVCCAHRHDFELSAPAAALIKMLAH</sequence>
<evidence type="ECO:0000256" key="2">
    <source>
        <dbReference type="ARBA" id="ARBA00023015"/>
    </source>
</evidence>
<dbReference type="InterPro" id="IPR036388">
    <property type="entry name" value="WH-like_DNA-bd_sf"/>
</dbReference>
<protein>
    <submittedName>
        <fullName evidence="6">LysR substrate-binding domain-containing protein</fullName>
    </submittedName>
</protein>
<dbReference type="SUPFAM" id="SSF46785">
    <property type="entry name" value="Winged helix' DNA-binding domain"/>
    <property type="match status" value="1"/>
</dbReference>
<dbReference type="Gene3D" id="1.10.10.10">
    <property type="entry name" value="Winged helix-like DNA-binding domain superfamily/Winged helix DNA-binding domain"/>
    <property type="match status" value="1"/>
</dbReference>
<dbReference type="InterPro" id="IPR000847">
    <property type="entry name" value="LysR_HTH_N"/>
</dbReference>
<evidence type="ECO:0000313" key="6">
    <source>
        <dbReference type="EMBL" id="MEX1668088.1"/>
    </source>
</evidence>
<keyword evidence="7" id="KW-1185">Reference proteome</keyword>
<reference evidence="6 7" key="1">
    <citation type="journal article" date="2011" name="Int. J. Syst. Evol. Microbiol.">
        <title>Zhongshania antarctica gen. nov., sp. nov. and Zhongshania guokunii sp. nov., gammaproteobacteria respectively isolated from coastal attached (fast) ice and surface seawater of the Antarctic.</title>
        <authorList>
            <person name="Li H.J."/>
            <person name="Zhang X.Y."/>
            <person name="Chen C.X."/>
            <person name="Zhang Y.J."/>
            <person name="Gao Z.M."/>
            <person name="Yu Y."/>
            <person name="Chen X.L."/>
            <person name="Chen B."/>
            <person name="Zhang Y.Z."/>
        </authorList>
    </citation>
    <scope>NUCLEOTIDE SEQUENCE [LARGE SCALE GENOMIC DNA]</scope>
    <source>
        <strain evidence="6 7">ZS6-22T</strain>
    </source>
</reference>
<keyword evidence="4" id="KW-0804">Transcription</keyword>
<keyword evidence="2" id="KW-0805">Transcription regulation</keyword>
<evidence type="ECO:0000313" key="7">
    <source>
        <dbReference type="Proteomes" id="UP001557485"/>
    </source>
</evidence>
<organism evidence="6 7">
    <name type="scientific">Zhongshania guokunii</name>
    <dbReference type="NCBI Taxonomy" id="641783"/>
    <lineage>
        <taxon>Bacteria</taxon>
        <taxon>Pseudomonadati</taxon>
        <taxon>Pseudomonadota</taxon>
        <taxon>Gammaproteobacteria</taxon>
        <taxon>Cellvibrionales</taxon>
        <taxon>Spongiibacteraceae</taxon>
        <taxon>Zhongshania</taxon>
    </lineage>
</organism>
<comment type="caution">
    <text evidence="6">The sequence shown here is derived from an EMBL/GenBank/DDBJ whole genome shotgun (WGS) entry which is preliminary data.</text>
</comment>
<gene>
    <name evidence="6" type="ORF">AB4876_04140</name>
</gene>
<dbReference type="RefSeq" id="WP_368380381.1">
    <property type="nucleotide sequence ID" value="NZ_JBFRYA010000002.1"/>
</dbReference>
<name>A0ABV3U2N6_9GAMM</name>
<dbReference type="PRINTS" id="PR00039">
    <property type="entry name" value="HTHLYSR"/>
</dbReference>
<dbReference type="PROSITE" id="PS50931">
    <property type="entry name" value="HTH_LYSR"/>
    <property type="match status" value="1"/>
</dbReference>
<proteinExistence type="inferred from homology"/>
<dbReference type="InterPro" id="IPR036390">
    <property type="entry name" value="WH_DNA-bd_sf"/>
</dbReference>